<dbReference type="SUPFAM" id="SSF52402">
    <property type="entry name" value="Adenine nucleotide alpha hydrolases-like"/>
    <property type="match status" value="2"/>
</dbReference>
<dbReference type="OrthoDB" id="9788959at2"/>
<evidence type="ECO:0000313" key="3">
    <source>
        <dbReference type="EMBL" id="PWL37645.1"/>
    </source>
</evidence>
<keyword evidence="4" id="KW-1185">Reference proteome</keyword>
<dbReference type="Pfam" id="PF00582">
    <property type="entry name" value="Usp"/>
    <property type="match status" value="2"/>
</dbReference>
<dbReference type="PANTHER" id="PTHR46268">
    <property type="entry name" value="STRESS RESPONSE PROTEIN NHAX"/>
    <property type="match status" value="1"/>
</dbReference>
<gene>
    <name evidence="3" type="ORF">DKG77_15210</name>
</gene>
<dbReference type="AlphaFoldDB" id="A0A316KXV4"/>
<dbReference type="PRINTS" id="PR01438">
    <property type="entry name" value="UNVRSLSTRESS"/>
</dbReference>
<name>A0A316KXV4_9FLAO</name>
<proteinExistence type="inferred from homology"/>
<dbReference type="PANTHER" id="PTHR46268:SF6">
    <property type="entry name" value="UNIVERSAL STRESS PROTEIN UP12"/>
    <property type="match status" value="1"/>
</dbReference>
<feature type="domain" description="UspA" evidence="2">
    <location>
        <begin position="149"/>
        <end position="272"/>
    </location>
</feature>
<evidence type="ECO:0000256" key="1">
    <source>
        <dbReference type="ARBA" id="ARBA00008791"/>
    </source>
</evidence>
<dbReference type="InterPro" id="IPR006015">
    <property type="entry name" value="Universal_stress_UspA"/>
</dbReference>
<feature type="domain" description="UspA" evidence="2">
    <location>
        <begin position="1"/>
        <end position="140"/>
    </location>
</feature>
<reference evidence="3 4" key="1">
    <citation type="submission" date="2018-05" db="EMBL/GenBank/DDBJ databases">
        <title>Complete genome sequence of Flagellimonas aquimarina ECD12 isolated from seaweed Ecklonia cava.</title>
        <authorList>
            <person name="Choi S."/>
            <person name="Seong C."/>
        </authorList>
    </citation>
    <scope>NUCLEOTIDE SEQUENCE [LARGE SCALE GENOMIC DNA]</scope>
    <source>
        <strain evidence="3 4">ECD12</strain>
    </source>
</reference>
<organism evidence="3 4">
    <name type="scientific">Flagellimonas aquimarina</name>
    <dbReference type="NCBI Taxonomy" id="2201895"/>
    <lineage>
        <taxon>Bacteria</taxon>
        <taxon>Pseudomonadati</taxon>
        <taxon>Bacteroidota</taxon>
        <taxon>Flavobacteriia</taxon>
        <taxon>Flavobacteriales</taxon>
        <taxon>Flavobacteriaceae</taxon>
        <taxon>Flagellimonas</taxon>
    </lineage>
</organism>
<evidence type="ECO:0000259" key="2">
    <source>
        <dbReference type="Pfam" id="PF00582"/>
    </source>
</evidence>
<evidence type="ECO:0000313" key="4">
    <source>
        <dbReference type="Proteomes" id="UP000245762"/>
    </source>
</evidence>
<dbReference type="InterPro" id="IPR014729">
    <property type="entry name" value="Rossmann-like_a/b/a_fold"/>
</dbReference>
<sequence>MKKILVPVDFSEYSEYALEVAAQIAKQQNAGIIIFHMVGISESVLSKSELEEEEEAKYYIHLAKEKIKTFTDKPYLEGIDVKTVLQNLKIFSEIDLVAKEQSADLIVMGSHGISGLKTVFVGSNTEKVIRTAQVPVIVIKRRRPSFDVKNIVFAFDLKQENANAFKAVQEFAKTFSATLHLVYINTVGINYMSNSQIQQKIDAFLALIGEEIPIKIYNDYSVELGIFNYANDVNADMVAIPTHGRRGLAHFFIGSIGESVANQSSTPIMTVKI</sequence>
<dbReference type="EMBL" id="QGEG01000004">
    <property type="protein sequence ID" value="PWL37645.1"/>
    <property type="molecule type" value="Genomic_DNA"/>
</dbReference>
<protein>
    <submittedName>
        <fullName evidence="3">Universal stress protein</fullName>
    </submittedName>
</protein>
<dbReference type="InterPro" id="IPR006016">
    <property type="entry name" value="UspA"/>
</dbReference>
<dbReference type="CDD" id="cd00293">
    <property type="entry name" value="USP-like"/>
    <property type="match status" value="2"/>
</dbReference>
<comment type="similarity">
    <text evidence="1">Belongs to the universal stress protein A family.</text>
</comment>
<dbReference type="Gene3D" id="3.40.50.620">
    <property type="entry name" value="HUPs"/>
    <property type="match status" value="2"/>
</dbReference>
<accession>A0A316KXV4</accession>
<dbReference type="RefSeq" id="WP_109664819.1">
    <property type="nucleotide sequence ID" value="NZ_QGEG01000004.1"/>
</dbReference>
<comment type="caution">
    <text evidence="3">The sequence shown here is derived from an EMBL/GenBank/DDBJ whole genome shotgun (WGS) entry which is preliminary data.</text>
</comment>
<dbReference type="Proteomes" id="UP000245762">
    <property type="component" value="Unassembled WGS sequence"/>
</dbReference>